<organism evidence="2 3">
    <name type="scientific">Mycena chlorophos</name>
    <name type="common">Agaric fungus</name>
    <name type="synonym">Agaricus chlorophos</name>
    <dbReference type="NCBI Taxonomy" id="658473"/>
    <lineage>
        <taxon>Eukaryota</taxon>
        <taxon>Fungi</taxon>
        <taxon>Dikarya</taxon>
        <taxon>Basidiomycota</taxon>
        <taxon>Agaricomycotina</taxon>
        <taxon>Agaricomycetes</taxon>
        <taxon>Agaricomycetidae</taxon>
        <taxon>Agaricales</taxon>
        <taxon>Marasmiineae</taxon>
        <taxon>Mycenaceae</taxon>
        <taxon>Mycena</taxon>
    </lineage>
</organism>
<proteinExistence type="predicted"/>
<dbReference type="PROSITE" id="PS50181">
    <property type="entry name" value="FBOX"/>
    <property type="match status" value="1"/>
</dbReference>
<dbReference type="InterPro" id="IPR001810">
    <property type="entry name" value="F-box_dom"/>
</dbReference>
<accession>A0ABQ0M2C2</accession>
<dbReference type="InterPro" id="IPR036047">
    <property type="entry name" value="F-box-like_dom_sf"/>
</dbReference>
<sequence>MSTFASLPPELLDGILLHLDFGSLVSLCQTARLFIDPAQYILYANIRLPSESLNSWCSAVRNRRHLAERTNSLHLILPHSAEPPEEVHDALRACVNLTELRISCEGPRASGQAGPNACAHEHSIPILEDCQFHLTKFENAFLSSFTAARFLATQPGLRIFASPHPFTVLQAPETLHLPRLVGLGAPAKSIPPHLPLQRIQLRLSTSVGPDLLLWSGSLANFSHTLTTLEIISTSPRHYSFTALLRHIAAVVPTLEHIALADPPEHHELQRGYMIEAPTDLIFLFPRLKTFTLILRAVLDLRSYLDPAEATDANWYQRTLRRIYSVYEEKELRELALDTMVAGHSSSLWRVAIGAQAVPDAEQLCIVTREIEGGLEVQLDDKIHFDSLSPFWN</sequence>
<protein>
    <recommendedName>
        <fullName evidence="1">F-box domain-containing protein</fullName>
    </recommendedName>
</protein>
<keyword evidence="3" id="KW-1185">Reference proteome</keyword>
<dbReference type="SUPFAM" id="SSF81383">
    <property type="entry name" value="F-box domain"/>
    <property type="match status" value="1"/>
</dbReference>
<evidence type="ECO:0000313" key="2">
    <source>
        <dbReference type="EMBL" id="GAT57493.1"/>
    </source>
</evidence>
<dbReference type="Proteomes" id="UP000815677">
    <property type="component" value="Unassembled WGS sequence"/>
</dbReference>
<name>A0ABQ0M2C2_MYCCL</name>
<dbReference type="EMBL" id="DF849478">
    <property type="protein sequence ID" value="GAT57493.1"/>
    <property type="molecule type" value="Genomic_DNA"/>
</dbReference>
<evidence type="ECO:0000259" key="1">
    <source>
        <dbReference type="PROSITE" id="PS50181"/>
    </source>
</evidence>
<gene>
    <name evidence="2" type="ORF">MCHLO_14018</name>
</gene>
<evidence type="ECO:0000313" key="3">
    <source>
        <dbReference type="Proteomes" id="UP000815677"/>
    </source>
</evidence>
<reference evidence="2" key="1">
    <citation type="submission" date="2014-09" db="EMBL/GenBank/DDBJ databases">
        <title>Genome sequence of the luminous mushroom Mycena chlorophos for searching fungal bioluminescence genes.</title>
        <authorList>
            <person name="Tanaka Y."/>
            <person name="Kasuga D."/>
            <person name="Oba Y."/>
            <person name="Hase S."/>
            <person name="Sato K."/>
            <person name="Oba Y."/>
            <person name="Sakakibara Y."/>
        </authorList>
    </citation>
    <scope>NUCLEOTIDE SEQUENCE</scope>
</reference>
<feature type="domain" description="F-box" evidence="1">
    <location>
        <begin position="1"/>
        <end position="46"/>
    </location>
</feature>